<keyword evidence="3" id="KW-1185">Reference proteome</keyword>
<name>A0A4Y2A1G6_ARAVE</name>
<sequence length="83" mass="9743">MTVSGQAWTPDHADEHGNNFGDKSNISENANIFSIPLLGEEIYRMYWMIPCDVTTSRTRVYKWRQLSEGRNLDFRLQCELECR</sequence>
<proteinExistence type="predicted"/>
<dbReference type="Proteomes" id="UP000499080">
    <property type="component" value="Unassembled WGS sequence"/>
</dbReference>
<dbReference type="EMBL" id="BGPR01000003">
    <property type="protein sequence ID" value="GBL73229.1"/>
    <property type="molecule type" value="Genomic_DNA"/>
</dbReference>
<gene>
    <name evidence="2" type="ORF">AVEN_159288_1</name>
</gene>
<organism evidence="2 3">
    <name type="scientific">Araneus ventricosus</name>
    <name type="common">Orbweaver spider</name>
    <name type="synonym">Epeira ventricosa</name>
    <dbReference type="NCBI Taxonomy" id="182803"/>
    <lineage>
        <taxon>Eukaryota</taxon>
        <taxon>Metazoa</taxon>
        <taxon>Ecdysozoa</taxon>
        <taxon>Arthropoda</taxon>
        <taxon>Chelicerata</taxon>
        <taxon>Arachnida</taxon>
        <taxon>Araneae</taxon>
        <taxon>Araneomorphae</taxon>
        <taxon>Entelegynae</taxon>
        <taxon>Araneoidea</taxon>
        <taxon>Araneidae</taxon>
        <taxon>Araneus</taxon>
    </lineage>
</organism>
<accession>A0A4Y2A1G6</accession>
<evidence type="ECO:0000313" key="2">
    <source>
        <dbReference type="EMBL" id="GBL73229.1"/>
    </source>
</evidence>
<reference evidence="2 3" key="1">
    <citation type="journal article" date="2019" name="Sci. Rep.">
        <title>Orb-weaving spider Araneus ventricosus genome elucidates the spidroin gene catalogue.</title>
        <authorList>
            <person name="Kono N."/>
            <person name="Nakamura H."/>
            <person name="Ohtoshi R."/>
            <person name="Moran D.A.P."/>
            <person name="Shinohara A."/>
            <person name="Yoshida Y."/>
            <person name="Fujiwara M."/>
            <person name="Mori M."/>
            <person name="Tomita M."/>
            <person name="Arakawa K."/>
        </authorList>
    </citation>
    <scope>NUCLEOTIDE SEQUENCE [LARGE SCALE GENOMIC DNA]</scope>
</reference>
<protein>
    <submittedName>
        <fullName evidence="2">Uncharacterized protein</fullName>
    </submittedName>
</protein>
<dbReference type="AlphaFoldDB" id="A0A4Y2A1G6"/>
<evidence type="ECO:0000313" key="3">
    <source>
        <dbReference type="Proteomes" id="UP000499080"/>
    </source>
</evidence>
<feature type="region of interest" description="Disordered" evidence="1">
    <location>
        <begin position="1"/>
        <end position="26"/>
    </location>
</feature>
<evidence type="ECO:0000256" key="1">
    <source>
        <dbReference type="SAM" id="MobiDB-lite"/>
    </source>
</evidence>
<comment type="caution">
    <text evidence="2">The sequence shown here is derived from an EMBL/GenBank/DDBJ whole genome shotgun (WGS) entry which is preliminary data.</text>
</comment>